<evidence type="ECO:0000313" key="2">
    <source>
        <dbReference type="EMBL" id="OAI23240.1"/>
    </source>
</evidence>
<dbReference type="Proteomes" id="UP000077628">
    <property type="component" value="Unassembled WGS sequence"/>
</dbReference>
<evidence type="ECO:0000256" key="1">
    <source>
        <dbReference type="SAM" id="SignalP"/>
    </source>
</evidence>
<sequence length="133" mass="14430">MKKTLFSTIAAIALLTGCAAQQENTQAEASATEAAPARINDFPTRDRVEYVLECMAKRGGSGSYITQYACGCKVDKIAEKLTFAEYEAARTYTQMQKAPGESGAAFRDAKQSKDLRAKLKEADAEAEKACFVK</sequence>
<dbReference type="OrthoDB" id="8563102at2"/>
<dbReference type="PROSITE" id="PS51257">
    <property type="entry name" value="PROKAR_LIPOPROTEIN"/>
    <property type="match status" value="1"/>
</dbReference>
<keyword evidence="3" id="KW-1185">Reference proteome</keyword>
<dbReference type="EMBL" id="LUUK01000064">
    <property type="protein sequence ID" value="OAI23240.1"/>
    <property type="molecule type" value="Genomic_DNA"/>
</dbReference>
<evidence type="ECO:0000313" key="3">
    <source>
        <dbReference type="Proteomes" id="UP000077628"/>
    </source>
</evidence>
<dbReference type="RefSeq" id="WP_064025956.1">
    <property type="nucleotide sequence ID" value="NZ_LUUK01000064.1"/>
</dbReference>
<dbReference type="STRING" id="702114.A1355_21745"/>
<accession>A0A177P1P5</accession>
<proteinExistence type="predicted"/>
<feature type="signal peptide" evidence="1">
    <location>
        <begin position="1"/>
        <end position="22"/>
    </location>
</feature>
<gene>
    <name evidence="2" type="ORF">A1355_21745</name>
</gene>
<name>A0A177P1P5_9GAMM</name>
<keyword evidence="1" id="KW-0732">Signal</keyword>
<dbReference type="AlphaFoldDB" id="A0A177P1P5"/>
<comment type="caution">
    <text evidence="2">The sequence shown here is derived from an EMBL/GenBank/DDBJ whole genome shotgun (WGS) entry which is preliminary data.</text>
</comment>
<reference evidence="3" key="1">
    <citation type="submission" date="2016-03" db="EMBL/GenBank/DDBJ databases">
        <authorList>
            <person name="Heylen K."/>
            <person name="De Vos P."/>
            <person name="Vekeman B."/>
        </authorList>
    </citation>
    <scope>NUCLEOTIDE SEQUENCE [LARGE SCALE GENOMIC DNA]</scope>
    <source>
        <strain evidence="3">R-45383</strain>
    </source>
</reference>
<organism evidence="2 3">
    <name type="scientific">Methylomonas koyamae</name>
    <dbReference type="NCBI Taxonomy" id="702114"/>
    <lineage>
        <taxon>Bacteria</taxon>
        <taxon>Pseudomonadati</taxon>
        <taxon>Pseudomonadota</taxon>
        <taxon>Gammaproteobacteria</taxon>
        <taxon>Methylococcales</taxon>
        <taxon>Methylococcaceae</taxon>
        <taxon>Methylomonas</taxon>
    </lineage>
</organism>
<protein>
    <recommendedName>
        <fullName evidence="4">Lipoprotein</fullName>
    </recommendedName>
</protein>
<feature type="chain" id="PRO_5008069830" description="Lipoprotein" evidence="1">
    <location>
        <begin position="23"/>
        <end position="133"/>
    </location>
</feature>
<evidence type="ECO:0008006" key="4">
    <source>
        <dbReference type="Google" id="ProtNLM"/>
    </source>
</evidence>